<dbReference type="RefSeq" id="XP_013018295.1">
    <property type="nucleotide sequence ID" value="XM_013162841.1"/>
</dbReference>
<dbReference type="Gene3D" id="6.10.250.3160">
    <property type="match status" value="1"/>
</dbReference>
<dbReference type="InterPro" id="IPR030844">
    <property type="entry name" value="PAN3"/>
</dbReference>
<dbReference type="EMBL" id="KE503207">
    <property type="protein sequence ID" value="EPX72658.1"/>
    <property type="molecule type" value="Genomic_DNA"/>
</dbReference>
<evidence type="ECO:0000256" key="3">
    <source>
        <dbReference type="SAM" id="MobiDB-lite"/>
    </source>
</evidence>
<dbReference type="eggNOG" id="KOG3741">
    <property type="taxonomic scope" value="Eukaryota"/>
</dbReference>
<dbReference type="AlphaFoldDB" id="S9PYZ5"/>
<proteinExistence type="predicted"/>
<evidence type="ECO:0000313" key="6">
    <source>
        <dbReference type="Proteomes" id="UP000016088"/>
    </source>
</evidence>
<dbReference type="OrthoDB" id="204958at2759"/>
<dbReference type="GO" id="GO:0000289">
    <property type="term" value="P:nuclear-transcribed mRNA poly(A) tail shortening"/>
    <property type="evidence" value="ECO:0007669"/>
    <property type="project" value="InterPro"/>
</dbReference>
<comment type="subcellular location">
    <subcellularLocation>
        <location evidence="1">Cytoplasm</location>
    </subcellularLocation>
</comment>
<evidence type="ECO:0000259" key="4">
    <source>
        <dbReference type="Pfam" id="PF18101"/>
    </source>
</evidence>
<feature type="domain" description="Pan3 C-terminal knob" evidence="4">
    <location>
        <begin position="523"/>
        <end position="675"/>
    </location>
</feature>
<dbReference type="Gene3D" id="1.10.287.3700">
    <property type="match status" value="1"/>
</dbReference>
<dbReference type="Gene3D" id="1.10.510.10">
    <property type="entry name" value="Transferase(Phosphotransferase) domain 1"/>
    <property type="match status" value="1"/>
</dbReference>
<dbReference type="PANTHER" id="PTHR12272:SF12">
    <property type="entry name" value="PAB-DEPENDENT POLY(A)-SPECIFIC RIBONUCLEASE SUBUNIT PAN3-LIKE"/>
    <property type="match status" value="1"/>
</dbReference>
<dbReference type="SUPFAM" id="SSF56112">
    <property type="entry name" value="Protein kinase-like (PK-like)"/>
    <property type="match status" value="1"/>
</dbReference>
<evidence type="ECO:0000313" key="5">
    <source>
        <dbReference type="EMBL" id="EPX72658.1"/>
    </source>
</evidence>
<feature type="region of interest" description="Disordered" evidence="3">
    <location>
        <begin position="155"/>
        <end position="176"/>
    </location>
</feature>
<dbReference type="InterPro" id="IPR041332">
    <property type="entry name" value="Pan3_CK"/>
</dbReference>
<dbReference type="PANTHER" id="PTHR12272">
    <property type="entry name" value="DEADENYLATION COMPLEX SUBUNIT PAN3"/>
    <property type="match status" value="1"/>
</dbReference>
<dbReference type="GO" id="GO:0008143">
    <property type="term" value="F:poly(A) binding"/>
    <property type="evidence" value="ECO:0007669"/>
    <property type="project" value="TreeGrafter"/>
</dbReference>
<dbReference type="GeneID" id="25029405"/>
<protein>
    <submittedName>
        <fullName evidence="5">Poly(A)-specific ribonuclease complex subunit Pan3</fullName>
    </submittedName>
</protein>
<reference evidence="5 6" key="1">
    <citation type="journal article" date="2011" name="Science">
        <title>Comparative functional genomics of the fission yeasts.</title>
        <authorList>
            <person name="Rhind N."/>
            <person name="Chen Z."/>
            <person name="Yassour M."/>
            <person name="Thompson D.A."/>
            <person name="Haas B.J."/>
            <person name="Habib N."/>
            <person name="Wapinski I."/>
            <person name="Roy S."/>
            <person name="Lin M.F."/>
            <person name="Heiman D.I."/>
            <person name="Young S.K."/>
            <person name="Furuya K."/>
            <person name="Guo Y."/>
            <person name="Pidoux A."/>
            <person name="Chen H.M."/>
            <person name="Robbertse B."/>
            <person name="Goldberg J.M."/>
            <person name="Aoki K."/>
            <person name="Bayne E.H."/>
            <person name="Berlin A.M."/>
            <person name="Desjardins C.A."/>
            <person name="Dobbs E."/>
            <person name="Dukaj L."/>
            <person name="Fan L."/>
            <person name="FitzGerald M.G."/>
            <person name="French C."/>
            <person name="Gujja S."/>
            <person name="Hansen K."/>
            <person name="Keifenheim D."/>
            <person name="Levin J.Z."/>
            <person name="Mosher R.A."/>
            <person name="Mueller C.A."/>
            <person name="Pfiffner J."/>
            <person name="Priest M."/>
            <person name="Russ C."/>
            <person name="Smialowska A."/>
            <person name="Swoboda P."/>
            <person name="Sykes S.M."/>
            <person name="Vaughn M."/>
            <person name="Vengrova S."/>
            <person name="Yoder R."/>
            <person name="Zeng Q."/>
            <person name="Allshire R."/>
            <person name="Baulcombe D."/>
            <person name="Birren B.W."/>
            <person name="Brown W."/>
            <person name="Ekwall K."/>
            <person name="Kellis M."/>
            <person name="Leatherwood J."/>
            <person name="Levin H."/>
            <person name="Margalit H."/>
            <person name="Martienssen R."/>
            <person name="Nieduszynski C.A."/>
            <person name="Spatafora J.W."/>
            <person name="Friedman N."/>
            <person name="Dalgaard J.Z."/>
            <person name="Baumann P."/>
            <person name="Niki H."/>
            <person name="Regev A."/>
            <person name="Nusbaum C."/>
        </authorList>
    </citation>
    <scope>NUCLEOTIDE SEQUENCE [LARGE SCALE GENOMIC DNA]</scope>
    <source>
        <strain evidence="6">yFS286</strain>
    </source>
</reference>
<feature type="compositionally biased region" description="Polar residues" evidence="3">
    <location>
        <begin position="97"/>
        <end position="140"/>
    </location>
</feature>
<feature type="region of interest" description="Disordered" evidence="3">
    <location>
        <begin position="57"/>
        <end position="140"/>
    </location>
</feature>
<dbReference type="Pfam" id="PF18101">
    <property type="entry name" value="Pan3_CK"/>
    <property type="match status" value="1"/>
</dbReference>
<evidence type="ECO:0000256" key="2">
    <source>
        <dbReference type="ARBA" id="ARBA00022490"/>
    </source>
</evidence>
<dbReference type="InterPro" id="IPR011009">
    <property type="entry name" value="Kinase-like_dom_sf"/>
</dbReference>
<dbReference type="Pfam" id="PF25586">
    <property type="entry name" value="zf-CCCH_PAN3"/>
    <property type="match status" value="1"/>
</dbReference>
<keyword evidence="2" id="KW-0963">Cytoplasm</keyword>
<dbReference type="Gene3D" id="1.20.5.5160">
    <property type="match status" value="1"/>
</dbReference>
<feature type="compositionally biased region" description="Polar residues" evidence="3">
    <location>
        <begin position="166"/>
        <end position="176"/>
    </location>
</feature>
<sequence>MEEKHSSIFSTNIPCRNEMIHGRCPYIDKGCIFQHKMQNPLPSEDWKASRKAEQIPVSSVTSSSRLSVNSPSFTPSLVIKPTDSPSLSNRQKEITPLTKTKSYSSALSSGKNGVATSRVNSPPKTISLTPSSSRATVDSSGKSYLARNALPFSPKATSVPLKDRSTTPSYPSVNAPSFTSTKGAVPAISSPSPGLLPFPSQVQPTNYLSPSITGSEQVQGVELDRHIVAKFPPFLHTMNDSEKKKVETFLADDFEGWLLHLSRENFLFSSSSKLPTHILNYHSLTPRRTITTSLPVLGYSTSTYKVIDGDNGQPYIFVQLQNFQLLRDKNITNVVPWTKIRSPYIMSIKEAFTTHAFGQPSVVFVYEYTPSCPSLYDLFFSSPVFRKKAASYYFSKPLLSTEKVLWTIASQLIGALHTIHSAGMAAKMITAKNVLMVGKLRVALFGLGIFDVISEYPNTSLENLQMEDCRNLGLLLLSLASGIENISIATARDHIANLGFRYDIQSSFLELIKSLLLDESIRIDHVLPSVIPYIITNYENSTLMQDVYQSHLAEQVENDRLLRVLLKFEFLDDRPEFLEDPDWSPCGRFWIIRLFRKYMFRVKQYSRGDGHPIKSQLLDASKLIERNIDLSHLLQCLNKLDAGIEEKLLLEDSCNRIIVSYKDVKTAINTAFMELEYRVSNNVSIKK</sequence>
<keyword evidence="6" id="KW-1185">Reference proteome</keyword>
<dbReference type="Proteomes" id="UP000016088">
    <property type="component" value="Unassembled WGS sequence"/>
</dbReference>
<dbReference type="OMA" id="NIPCRNE"/>
<feature type="compositionally biased region" description="Low complexity" evidence="3">
    <location>
        <begin position="57"/>
        <end position="72"/>
    </location>
</feature>
<dbReference type="VEuPathDB" id="FungiDB:SOCG_00421"/>
<dbReference type="HOGENOM" id="CLU_403404_0_0_1"/>
<accession>S9PYZ5</accession>
<evidence type="ECO:0000256" key="1">
    <source>
        <dbReference type="ARBA" id="ARBA00004496"/>
    </source>
</evidence>
<dbReference type="GO" id="GO:0031251">
    <property type="term" value="C:PAN complex"/>
    <property type="evidence" value="ECO:0007669"/>
    <property type="project" value="InterPro"/>
</dbReference>
<organism evidence="5 6">
    <name type="scientific">Schizosaccharomyces octosporus (strain yFS286)</name>
    <name type="common">Fission yeast</name>
    <name type="synonym">Octosporomyces octosporus</name>
    <dbReference type="NCBI Taxonomy" id="483514"/>
    <lineage>
        <taxon>Eukaryota</taxon>
        <taxon>Fungi</taxon>
        <taxon>Dikarya</taxon>
        <taxon>Ascomycota</taxon>
        <taxon>Taphrinomycotina</taxon>
        <taxon>Schizosaccharomycetes</taxon>
        <taxon>Schizosaccharomycetales</taxon>
        <taxon>Schizosaccharomycetaceae</taxon>
        <taxon>Schizosaccharomyces</taxon>
    </lineage>
</organism>
<gene>
    <name evidence="5" type="ORF">SOCG_00421</name>
</gene>
<dbReference type="GO" id="GO:0000932">
    <property type="term" value="C:P-body"/>
    <property type="evidence" value="ECO:0007669"/>
    <property type="project" value="TreeGrafter"/>
</dbReference>
<name>S9PYZ5_SCHOY</name>